<dbReference type="GO" id="GO:0070403">
    <property type="term" value="F:NAD+ binding"/>
    <property type="evidence" value="ECO:0007669"/>
    <property type="project" value="TreeGrafter"/>
</dbReference>
<evidence type="ECO:0000313" key="4">
    <source>
        <dbReference type="EMBL" id="BDB97197.1"/>
    </source>
</evidence>
<dbReference type="Gene3D" id="1.20.59.10">
    <property type="entry name" value="Chorismate mutase"/>
    <property type="match status" value="1"/>
</dbReference>
<dbReference type="GO" id="GO:0006571">
    <property type="term" value="P:tyrosine biosynthetic process"/>
    <property type="evidence" value="ECO:0007669"/>
    <property type="project" value="InterPro"/>
</dbReference>
<dbReference type="GO" id="GO:0004106">
    <property type="term" value="F:chorismate mutase activity"/>
    <property type="evidence" value="ECO:0007669"/>
    <property type="project" value="InterPro"/>
</dbReference>
<dbReference type="EMBL" id="AP025226">
    <property type="protein sequence ID" value="BDB97197.1"/>
    <property type="molecule type" value="Genomic_DNA"/>
</dbReference>
<dbReference type="GeneID" id="68864938"/>
<dbReference type="PANTHER" id="PTHR21363:SF0">
    <property type="entry name" value="PREPHENATE DEHYDROGENASE [NADP(+)]"/>
    <property type="match status" value="1"/>
</dbReference>
<protein>
    <submittedName>
        <fullName evidence="4">Chorismate mutase</fullName>
    </submittedName>
</protein>
<dbReference type="InterPro" id="IPR010950">
    <property type="entry name" value="Chorismate_mutase_arc"/>
</dbReference>
<dbReference type="AlphaFoldDB" id="A0AAQ4CN16"/>
<feature type="domain" description="Prephenate/arogenate dehydrogenase" evidence="3">
    <location>
        <begin position="93"/>
        <end position="347"/>
    </location>
</feature>
<dbReference type="Proteomes" id="UP001319921">
    <property type="component" value="Chromosome"/>
</dbReference>
<keyword evidence="1" id="KW-0560">Oxidoreductase</keyword>
<evidence type="ECO:0000259" key="3">
    <source>
        <dbReference type="PROSITE" id="PS51176"/>
    </source>
</evidence>
<dbReference type="Pfam" id="PF03807">
    <property type="entry name" value="F420_oxidored"/>
    <property type="match status" value="1"/>
</dbReference>
<keyword evidence="5" id="KW-1185">Reference proteome</keyword>
<dbReference type="Pfam" id="PF01817">
    <property type="entry name" value="CM_2"/>
    <property type="match status" value="1"/>
</dbReference>
<dbReference type="InterPro" id="IPR036979">
    <property type="entry name" value="CM_dom_sf"/>
</dbReference>
<organism evidence="4 5">
    <name type="scientific">Saccharolobus caldissimus</name>
    <dbReference type="NCBI Taxonomy" id="1702097"/>
    <lineage>
        <taxon>Archaea</taxon>
        <taxon>Thermoproteota</taxon>
        <taxon>Thermoprotei</taxon>
        <taxon>Sulfolobales</taxon>
        <taxon>Sulfolobaceae</taxon>
        <taxon>Saccharolobus</taxon>
    </lineage>
</organism>
<dbReference type="InterPro" id="IPR050812">
    <property type="entry name" value="Preph/Arog_dehydrog"/>
</dbReference>
<dbReference type="GO" id="GO:0046417">
    <property type="term" value="P:chorismate metabolic process"/>
    <property type="evidence" value="ECO:0007669"/>
    <property type="project" value="InterPro"/>
</dbReference>
<dbReference type="InterPro" id="IPR036263">
    <property type="entry name" value="Chorismate_II_sf"/>
</dbReference>
<dbReference type="PROSITE" id="PS51168">
    <property type="entry name" value="CHORISMATE_MUT_2"/>
    <property type="match status" value="1"/>
</dbReference>
<dbReference type="SUPFAM" id="SSF51735">
    <property type="entry name" value="NAD(P)-binding Rossmann-fold domains"/>
    <property type="match status" value="1"/>
</dbReference>
<evidence type="ECO:0000256" key="1">
    <source>
        <dbReference type="ARBA" id="ARBA00023002"/>
    </source>
</evidence>
<evidence type="ECO:0000259" key="2">
    <source>
        <dbReference type="PROSITE" id="PS51168"/>
    </source>
</evidence>
<dbReference type="Gene3D" id="3.40.50.720">
    <property type="entry name" value="NAD(P)-binding Rossmann-like Domain"/>
    <property type="match status" value="1"/>
</dbReference>
<dbReference type="RefSeq" id="WP_229571215.1">
    <property type="nucleotide sequence ID" value="NZ_AP025226.1"/>
</dbReference>
<dbReference type="InterPro" id="IPR003099">
    <property type="entry name" value="Prephen_DH"/>
</dbReference>
<feature type="domain" description="Chorismate mutase" evidence="2">
    <location>
        <begin position="1"/>
        <end position="90"/>
    </location>
</feature>
<dbReference type="InterPro" id="IPR036291">
    <property type="entry name" value="NAD(P)-bd_dom_sf"/>
</dbReference>
<dbReference type="PROSITE" id="PS51176">
    <property type="entry name" value="PDH_ADH"/>
    <property type="match status" value="1"/>
</dbReference>
<name>A0AAQ4CN16_9CREN</name>
<dbReference type="SMART" id="SM00830">
    <property type="entry name" value="CM_2"/>
    <property type="match status" value="1"/>
</dbReference>
<accession>A0AAQ4CN16</accession>
<dbReference type="NCBIfam" id="TIGR01791">
    <property type="entry name" value="CM_archaeal"/>
    <property type="match status" value="1"/>
</dbReference>
<dbReference type="InterPro" id="IPR028939">
    <property type="entry name" value="P5C_Rdtase_cat_N"/>
</dbReference>
<reference evidence="4 5" key="1">
    <citation type="journal article" date="2022" name="Microbiol. Resour. Announc.">
        <title>Complete Genome Sequence of the Hyperthermophilic and Acidophilic Archaeon Saccharolobus caldissimus Strain HS-3T.</title>
        <authorList>
            <person name="Sakai H.D."/>
            <person name="Kurosawa N."/>
        </authorList>
    </citation>
    <scope>NUCLEOTIDE SEQUENCE [LARGE SCALE GENOMIC DNA]</scope>
    <source>
        <strain evidence="4 5">JCM32116</strain>
    </source>
</reference>
<dbReference type="GO" id="GO:0008977">
    <property type="term" value="F:prephenate dehydrogenase (NAD+) activity"/>
    <property type="evidence" value="ECO:0007669"/>
    <property type="project" value="InterPro"/>
</dbReference>
<dbReference type="KEGG" id="scas:SACC_02140"/>
<dbReference type="InterPro" id="IPR002701">
    <property type="entry name" value="CM_II_prokaryot"/>
</dbReference>
<sequence length="347" mass="39804">MSEELARLRKEIDKVDEQLIKLLSYRFELSRKIGKIKAEANITVTDEDRELKVKENWLMNAKKYNIPDSFIEAILPIIFSYSKLMQINAGDKERIVIYGYGGMARSLTSILSLAGHEIVISGRDLNKAEKLAKQFNCVSMPITQVINWGEIFILSIPPLAIIENSNNFITKLNGKIVLDISSSKAKIFKYLEDLSKKFSFKYISLHPLFGPIDYPVGERIVIIPSESSSKDDLKRIEKLFRNAGLVPVLSNVETHEKAMAIVQVLTHYYLLGLLNSINVLSSYLKIDFNDFQTTNFKEINKVLKRIKDLEDVILEIQEQNPYSYEVRNIGLEELKKVKERLDRGKVK</sequence>
<dbReference type="GO" id="GO:0004665">
    <property type="term" value="F:prephenate dehydrogenase (NADP+) activity"/>
    <property type="evidence" value="ECO:0007669"/>
    <property type="project" value="InterPro"/>
</dbReference>
<dbReference type="PANTHER" id="PTHR21363">
    <property type="entry name" value="PREPHENATE DEHYDROGENASE"/>
    <property type="match status" value="1"/>
</dbReference>
<gene>
    <name evidence="4" type="ORF">SACC_02140</name>
</gene>
<proteinExistence type="predicted"/>
<dbReference type="SUPFAM" id="SSF48600">
    <property type="entry name" value="Chorismate mutase II"/>
    <property type="match status" value="1"/>
</dbReference>
<evidence type="ECO:0000313" key="5">
    <source>
        <dbReference type="Proteomes" id="UP001319921"/>
    </source>
</evidence>